<dbReference type="NCBIfam" id="TIGR00756">
    <property type="entry name" value="PPR"/>
    <property type="match status" value="1"/>
</dbReference>
<keyword evidence="5" id="KW-1185">Reference proteome</keyword>
<evidence type="ECO:0000313" key="5">
    <source>
        <dbReference type="Proteomes" id="UP000054560"/>
    </source>
</evidence>
<dbReference type="PROSITE" id="PS51375">
    <property type="entry name" value="PPR"/>
    <property type="match status" value="1"/>
</dbReference>
<name>A0A0L0FQV9_9EUKA</name>
<gene>
    <name evidence="4" type="ORF">SARC_09167</name>
</gene>
<feature type="repeat" description="PPR" evidence="2">
    <location>
        <begin position="75"/>
        <end position="109"/>
    </location>
</feature>
<dbReference type="STRING" id="667725.A0A0L0FQV9"/>
<dbReference type="InterPro" id="IPR002885">
    <property type="entry name" value="PPR_rpt"/>
</dbReference>
<protein>
    <recommendedName>
        <fullName evidence="3">Pentatricopeptide repeat-containing protein-mitochondrial domain-containing protein</fullName>
    </recommendedName>
</protein>
<dbReference type="RefSeq" id="XP_014152300.1">
    <property type="nucleotide sequence ID" value="XM_014296825.1"/>
</dbReference>
<feature type="domain" description="Pentatricopeptide repeat-containing protein-mitochondrial" evidence="3">
    <location>
        <begin position="166"/>
        <end position="274"/>
    </location>
</feature>
<dbReference type="PANTHER" id="PTHR47936">
    <property type="entry name" value="PPR_LONG DOMAIN-CONTAINING PROTEIN"/>
    <property type="match status" value="1"/>
</dbReference>
<dbReference type="AlphaFoldDB" id="A0A0L0FQV9"/>
<dbReference type="InterPro" id="IPR057027">
    <property type="entry name" value="TPR_mt"/>
</dbReference>
<dbReference type="eggNOG" id="KOG4197">
    <property type="taxonomic scope" value="Eukaryota"/>
</dbReference>
<dbReference type="OrthoDB" id="185373at2759"/>
<evidence type="ECO:0000256" key="1">
    <source>
        <dbReference type="ARBA" id="ARBA00022737"/>
    </source>
</evidence>
<dbReference type="EMBL" id="KQ242496">
    <property type="protein sequence ID" value="KNC78398.1"/>
    <property type="molecule type" value="Genomic_DNA"/>
</dbReference>
<sequence length="301" mass="34064">MASARTSKYSHQIRRLHDGCEWDLIIATVDDMRAEGVALDTYTQWATILAYENLGRYKNILEIFDALKRKGFAPEELAYSAAISACGERGQWENAADLYTRMKRDNISGTPEAHITAIAAYEKGRMWKELIGVAEDIRNNTLVVSDTNTNNIVMSSALLRHFYKQALDVFKVMVSLGHSRDVRTYSIALEACQIGGIKNRAIEVFNMMGQEGIPRSAATYISVVRTFMKTEQFAEALEWLDSVEREVKDIPADVYVYAIALCGKYGQWNKAMGLRYELERVTAATVPQYRRVENDYNGARP</sequence>
<dbReference type="Pfam" id="PF23276">
    <property type="entry name" value="TPR_24"/>
    <property type="match status" value="1"/>
</dbReference>
<keyword evidence="1" id="KW-0677">Repeat</keyword>
<evidence type="ECO:0000256" key="2">
    <source>
        <dbReference type="PROSITE-ProRule" id="PRU00708"/>
    </source>
</evidence>
<organism evidence="4 5">
    <name type="scientific">Sphaeroforma arctica JP610</name>
    <dbReference type="NCBI Taxonomy" id="667725"/>
    <lineage>
        <taxon>Eukaryota</taxon>
        <taxon>Ichthyosporea</taxon>
        <taxon>Ichthyophonida</taxon>
        <taxon>Sphaeroforma</taxon>
    </lineage>
</organism>
<dbReference type="InterPro" id="IPR011990">
    <property type="entry name" value="TPR-like_helical_dom_sf"/>
</dbReference>
<evidence type="ECO:0000259" key="3">
    <source>
        <dbReference type="Pfam" id="PF23276"/>
    </source>
</evidence>
<accession>A0A0L0FQV9</accession>
<dbReference type="PANTHER" id="PTHR47936:SF1">
    <property type="entry name" value="PENTATRICOPEPTIDE REPEAT-CONTAINING PROTEIN GUN1, CHLOROPLASTIC"/>
    <property type="match status" value="1"/>
</dbReference>
<dbReference type="Proteomes" id="UP000054560">
    <property type="component" value="Unassembled WGS sequence"/>
</dbReference>
<reference evidence="4 5" key="1">
    <citation type="submission" date="2011-02" db="EMBL/GenBank/DDBJ databases">
        <title>The Genome Sequence of Sphaeroforma arctica JP610.</title>
        <authorList>
            <consortium name="The Broad Institute Genome Sequencing Platform"/>
            <person name="Russ C."/>
            <person name="Cuomo C."/>
            <person name="Young S.K."/>
            <person name="Zeng Q."/>
            <person name="Gargeya S."/>
            <person name="Alvarado L."/>
            <person name="Berlin A."/>
            <person name="Chapman S.B."/>
            <person name="Chen Z."/>
            <person name="Freedman E."/>
            <person name="Gellesch M."/>
            <person name="Goldberg J."/>
            <person name="Griggs A."/>
            <person name="Gujja S."/>
            <person name="Heilman E."/>
            <person name="Heiman D."/>
            <person name="Howarth C."/>
            <person name="Mehta T."/>
            <person name="Neiman D."/>
            <person name="Pearson M."/>
            <person name="Roberts A."/>
            <person name="Saif S."/>
            <person name="Shea T."/>
            <person name="Shenoy N."/>
            <person name="Sisk P."/>
            <person name="Stolte C."/>
            <person name="Sykes S."/>
            <person name="White J."/>
            <person name="Yandava C."/>
            <person name="Burger G."/>
            <person name="Gray M.W."/>
            <person name="Holland P.W.H."/>
            <person name="King N."/>
            <person name="Lang F.B.F."/>
            <person name="Roger A.J."/>
            <person name="Ruiz-Trillo I."/>
            <person name="Haas B."/>
            <person name="Nusbaum C."/>
            <person name="Birren B."/>
        </authorList>
    </citation>
    <scope>NUCLEOTIDE SEQUENCE [LARGE SCALE GENOMIC DNA]</scope>
    <source>
        <strain evidence="4 5">JP610</strain>
    </source>
</reference>
<evidence type="ECO:0000313" key="4">
    <source>
        <dbReference type="EMBL" id="KNC78398.1"/>
    </source>
</evidence>
<proteinExistence type="predicted"/>
<dbReference type="Gene3D" id="1.25.40.10">
    <property type="entry name" value="Tetratricopeptide repeat domain"/>
    <property type="match status" value="2"/>
</dbReference>
<dbReference type="Pfam" id="PF13812">
    <property type="entry name" value="PPR_3"/>
    <property type="match status" value="1"/>
</dbReference>
<dbReference type="GeneID" id="25909671"/>